<feature type="region of interest" description="Disordered" evidence="1">
    <location>
        <begin position="161"/>
        <end position="182"/>
    </location>
</feature>
<name>A0AAD7NN90_9AGAR</name>
<comment type="caution">
    <text evidence="2">The sequence shown here is derived from an EMBL/GenBank/DDBJ whole genome shotgun (WGS) entry which is preliminary data.</text>
</comment>
<dbReference type="AlphaFoldDB" id="A0AAD7NN90"/>
<keyword evidence="3" id="KW-1185">Reference proteome</keyword>
<dbReference type="Proteomes" id="UP001215598">
    <property type="component" value="Unassembled WGS sequence"/>
</dbReference>
<accession>A0AAD7NN90</accession>
<dbReference type="EMBL" id="JARKIB010000021">
    <property type="protein sequence ID" value="KAJ7767808.1"/>
    <property type="molecule type" value="Genomic_DNA"/>
</dbReference>
<sequence>MTSAGMHTPSNPRRRSFVLASSAYEGPISPPIRCFCTVRAPCQVDAGLCIYPHLERRKLTCSVSLLGTHSVRLLVGRSLRRLRILGEMERRERSTFRAADTYARSSGPPAYRRIARDLSYPPLSHLVSHTDFVALANDRFRYARFLRVLRLLASPCFPRPRRATDAHPRPAEPMIQPPEEDTMGLDVSTRGMLPASFLSSSSMPLHISTPGPNHTLCDGGVLGSAERGASGIATVVLGGPDALLRSARAHPTRSAVTSNASNSFPLPPRSSSAQPPPLLLRRCRLFGRLQTIALSLDFASEMPW</sequence>
<feature type="compositionally biased region" description="Polar residues" evidence="1">
    <location>
        <begin position="254"/>
        <end position="273"/>
    </location>
</feature>
<evidence type="ECO:0000256" key="1">
    <source>
        <dbReference type="SAM" id="MobiDB-lite"/>
    </source>
</evidence>
<proteinExistence type="predicted"/>
<evidence type="ECO:0000313" key="2">
    <source>
        <dbReference type="EMBL" id="KAJ7767808.1"/>
    </source>
</evidence>
<gene>
    <name evidence="2" type="ORF">B0H16DRAFT_1787448</name>
</gene>
<feature type="region of interest" description="Disordered" evidence="1">
    <location>
        <begin position="249"/>
        <end position="275"/>
    </location>
</feature>
<organism evidence="2 3">
    <name type="scientific">Mycena metata</name>
    <dbReference type="NCBI Taxonomy" id="1033252"/>
    <lineage>
        <taxon>Eukaryota</taxon>
        <taxon>Fungi</taxon>
        <taxon>Dikarya</taxon>
        <taxon>Basidiomycota</taxon>
        <taxon>Agaricomycotina</taxon>
        <taxon>Agaricomycetes</taxon>
        <taxon>Agaricomycetidae</taxon>
        <taxon>Agaricales</taxon>
        <taxon>Marasmiineae</taxon>
        <taxon>Mycenaceae</taxon>
        <taxon>Mycena</taxon>
    </lineage>
</organism>
<evidence type="ECO:0000313" key="3">
    <source>
        <dbReference type="Proteomes" id="UP001215598"/>
    </source>
</evidence>
<reference evidence="2" key="1">
    <citation type="submission" date="2023-03" db="EMBL/GenBank/DDBJ databases">
        <title>Massive genome expansion in bonnet fungi (Mycena s.s.) driven by repeated elements and novel gene families across ecological guilds.</title>
        <authorList>
            <consortium name="Lawrence Berkeley National Laboratory"/>
            <person name="Harder C.B."/>
            <person name="Miyauchi S."/>
            <person name="Viragh M."/>
            <person name="Kuo A."/>
            <person name="Thoen E."/>
            <person name="Andreopoulos B."/>
            <person name="Lu D."/>
            <person name="Skrede I."/>
            <person name="Drula E."/>
            <person name="Henrissat B."/>
            <person name="Morin E."/>
            <person name="Kohler A."/>
            <person name="Barry K."/>
            <person name="LaButti K."/>
            <person name="Morin E."/>
            <person name="Salamov A."/>
            <person name="Lipzen A."/>
            <person name="Mereny Z."/>
            <person name="Hegedus B."/>
            <person name="Baldrian P."/>
            <person name="Stursova M."/>
            <person name="Weitz H."/>
            <person name="Taylor A."/>
            <person name="Grigoriev I.V."/>
            <person name="Nagy L.G."/>
            <person name="Martin F."/>
            <person name="Kauserud H."/>
        </authorList>
    </citation>
    <scope>NUCLEOTIDE SEQUENCE</scope>
    <source>
        <strain evidence="2">CBHHK182m</strain>
    </source>
</reference>
<protein>
    <submittedName>
        <fullName evidence="2">Uncharacterized protein</fullName>
    </submittedName>
</protein>